<comment type="caution">
    <text evidence="1">The sequence shown here is derived from an EMBL/GenBank/DDBJ whole genome shotgun (WGS) entry which is preliminary data.</text>
</comment>
<gene>
    <name evidence="1" type="ORF">SIID45300_00770</name>
</gene>
<evidence type="ECO:0000313" key="1">
    <source>
        <dbReference type="EMBL" id="GAB0056462.1"/>
    </source>
</evidence>
<proteinExistence type="predicted"/>
<dbReference type="Proteomes" id="UP001628193">
    <property type="component" value="Unassembled WGS sequence"/>
</dbReference>
<organism evidence="1 2">
    <name type="scientific">Candidatus Magnetaquiglobus chichijimensis</name>
    <dbReference type="NCBI Taxonomy" id="3141448"/>
    <lineage>
        <taxon>Bacteria</taxon>
        <taxon>Pseudomonadati</taxon>
        <taxon>Pseudomonadota</taxon>
        <taxon>Magnetococcia</taxon>
        <taxon>Magnetococcales</taxon>
        <taxon>Candidatus Magnetaquicoccaceae</taxon>
        <taxon>Candidatus Magnetaquiglobus</taxon>
    </lineage>
</organism>
<reference evidence="1 2" key="1">
    <citation type="submission" date="2024-05" db="EMBL/GenBank/DDBJ databases">
        <authorList>
            <consortium name="Candidatus Magnetaquicoccaceae bacterium FCR-1 genome sequencing consortium"/>
            <person name="Shimoshige H."/>
            <person name="Shimamura S."/>
            <person name="Taoka A."/>
            <person name="Kobayashi H."/>
            <person name="Maekawa T."/>
        </authorList>
    </citation>
    <scope>NUCLEOTIDE SEQUENCE [LARGE SCALE GENOMIC DNA]</scope>
    <source>
        <strain evidence="1 2">FCR-1</strain>
    </source>
</reference>
<accession>A0ABQ0C6F9</accession>
<dbReference type="EMBL" id="BAAFGK010000002">
    <property type="protein sequence ID" value="GAB0056462.1"/>
    <property type="molecule type" value="Genomic_DNA"/>
</dbReference>
<keyword evidence="2" id="KW-1185">Reference proteome</keyword>
<name>A0ABQ0C6F9_9PROT</name>
<sequence>MDVVIADAAKADLRQNCAFIRQDNPVRALTFNDDLLAEQKRNELSERQIKTHLAVEPIQPKSLEPSLTTDGSNLLLGWRTALTILVCNR</sequence>
<protein>
    <submittedName>
        <fullName evidence="1">Uncharacterized protein</fullName>
    </submittedName>
</protein>
<reference evidence="1 2" key="2">
    <citation type="submission" date="2024-09" db="EMBL/GenBank/DDBJ databases">
        <title>Draft genome sequence of Candidatus Magnetaquicoccaceae bacterium FCR-1.</title>
        <authorList>
            <person name="Shimoshige H."/>
            <person name="Shimamura S."/>
            <person name="Taoka A."/>
            <person name="Kobayashi H."/>
            <person name="Maekawa T."/>
        </authorList>
    </citation>
    <scope>NUCLEOTIDE SEQUENCE [LARGE SCALE GENOMIC DNA]</scope>
    <source>
        <strain evidence="1 2">FCR-1</strain>
    </source>
</reference>
<evidence type="ECO:0000313" key="2">
    <source>
        <dbReference type="Proteomes" id="UP001628193"/>
    </source>
</evidence>